<name>A0A8J3Q719_9ACTN</name>
<evidence type="ECO:0000256" key="10">
    <source>
        <dbReference type="SAM" id="SignalP"/>
    </source>
</evidence>
<comment type="similarity">
    <text evidence="2 8">Belongs to the glycosyl hydrolase 27 family.</text>
</comment>
<organism evidence="12 13">
    <name type="scientific">Rhizocola hellebori</name>
    <dbReference type="NCBI Taxonomy" id="1392758"/>
    <lineage>
        <taxon>Bacteria</taxon>
        <taxon>Bacillati</taxon>
        <taxon>Actinomycetota</taxon>
        <taxon>Actinomycetes</taxon>
        <taxon>Micromonosporales</taxon>
        <taxon>Micromonosporaceae</taxon>
        <taxon>Rhizocola</taxon>
    </lineage>
</organism>
<dbReference type="SMART" id="SM00776">
    <property type="entry name" value="NPCBM"/>
    <property type="match status" value="2"/>
</dbReference>
<evidence type="ECO:0000256" key="1">
    <source>
        <dbReference type="ARBA" id="ARBA00001255"/>
    </source>
</evidence>
<dbReference type="Pfam" id="PF17801">
    <property type="entry name" value="Melibiase_C"/>
    <property type="match status" value="1"/>
</dbReference>
<proteinExistence type="inferred from homology"/>
<evidence type="ECO:0000256" key="4">
    <source>
        <dbReference type="ARBA" id="ARBA00022729"/>
    </source>
</evidence>
<evidence type="ECO:0000259" key="11">
    <source>
        <dbReference type="SMART" id="SM00776"/>
    </source>
</evidence>
<dbReference type="Proteomes" id="UP000612899">
    <property type="component" value="Unassembled WGS sequence"/>
</dbReference>
<dbReference type="FunFam" id="3.20.20.70:FF:000202">
    <property type="entry name" value="Alpha-galactosidase"/>
    <property type="match status" value="1"/>
</dbReference>
<dbReference type="GO" id="GO:0004557">
    <property type="term" value="F:alpha-galactosidase activity"/>
    <property type="evidence" value="ECO:0007669"/>
    <property type="project" value="UniProtKB-EC"/>
</dbReference>
<evidence type="ECO:0000256" key="7">
    <source>
        <dbReference type="ARBA" id="ARBA00023295"/>
    </source>
</evidence>
<evidence type="ECO:0000256" key="2">
    <source>
        <dbReference type="ARBA" id="ARBA00009743"/>
    </source>
</evidence>
<dbReference type="SUPFAM" id="SSF49785">
    <property type="entry name" value="Galactose-binding domain-like"/>
    <property type="match status" value="2"/>
</dbReference>
<dbReference type="PROSITE" id="PS00512">
    <property type="entry name" value="ALPHA_GALACTOSIDASE"/>
    <property type="match status" value="1"/>
</dbReference>
<accession>A0A8J3Q719</accession>
<evidence type="ECO:0000256" key="5">
    <source>
        <dbReference type="ARBA" id="ARBA00022801"/>
    </source>
</evidence>
<dbReference type="EC" id="3.2.1.22" evidence="3 8"/>
<evidence type="ECO:0000256" key="8">
    <source>
        <dbReference type="RuleBase" id="RU361168"/>
    </source>
</evidence>
<dbReference type="SUPFAM" id="SSF51445">
    <property type="entry name" value="(Trans)glycosidases"/>
    <property type="match status" value="1"/>
</dbReference>
<feature type="signal peptide" evidence="10">
    <location>
        <begin position="1"/>
        <end position="23"/>
    </location>
</feature>
<evidence type="ECO:0000256" key="6">
    <source>
        <dbReference type="ARBA" id="ARBA00023157"/>
    </source>
</evidence>
<protein>
    <recommendedName>
        <fullName evidence="3 8">Alpha-galactosidase</fullName>
        <ecNumber evidence="3 8">3.2.1.22</ecNumber>
    </recommendedName>
    <alternativeName>
        <fullName evidence="8">Melibiase</fullName>
    </alternativeName>
</protein>
<dbReference type="InterPro" id="IPR017853">
    <property type="entry name" value="GH"/>
</dbReference>
<dbReference type="InterPro" id="IPR013780">
    <property type="entry name" value="Glyco_hydro_b"/>
</dbReference>
<dbReference type="InterPro" id="IPR000111">
    <property type="entry name" value="Glyco_hydro_27/36_CS"/>
</dbReference>
<keyword evidence="4 10" id="KW-0732">Signal</keyword>
<dbReference type="InterPro" id="IPR002241">
    <property type="entry name" value="Glyco_hydro_27"/>
</dbReference>
<dbReference type="Gene3D" id="3.20.20.70">
    <property type="entry name" value="Aldolase class I"/>
    <property type="match status" value="1"/>
</dbReference>
<dbReference type="Gene3D" id="2.60.40.1180">
    <property type="entry name" value="Golgi alpha-mannosidase II"/>
    <property type="match status" value="1"/>
</dbReference>
<dbReference type="EMBL" id="BONY01000016">
    <property type="protein sequence ID" value="GIH05041.1"/>
    <property type="molecule type" value="Genomic_DNA"/>
</dbReference>
<dbReference type="FunFam" id="2.60.40.1180:FF:000008">
    <property type="entry name" value="Alpha-galactosidase"/>
    <property type="match status" value="1"/>
</dbReference>
<keyword evidence="7 8" id="KW-0326">Glycosidase</keyword>
<dbReference type="InterPro" id="IPR041233">
    <property type="entry name" value="Melibiase_C"/>
</dbReference>
<comment type="caution">
    <text evidence="12">The sequence shown here is derived from an EMBL/GenBank/DDBJ whole genome shotgun (WGS) entry which is preliminary data.</text>
</comment>
<feature type="domain" description="Glycosyl hydrolase family 98 putative carbohydrate-binding module" evidence="11">
    <location>
        <begin position="550"/>
        <end position="694"/>
    </location>
</feature>
<dbReference type="InterPro" id="IPR013785">
    <property type="entry name" value="Aldolase_TIM"/>
</dbReference>
<feature type="chain" id="PRO_5038700793" description="Alpha-galactosidase" evidence="10">
    <location>
        <begin position="24"/>
        <end position="694"/>
    </location>
</feature>
<dbReference type="Pfam" id="PF16499">
    <property type="entry name" value="Melibiase_2"/>
    <property type="match status" value="1"/>
</dbReference>
<gene>
    <name evidence="12" type="primary">galA_3</name>
    <name evidence="12" type="ORF">Rhe02_31080</name>
</gene>
<evidence type="ECO:0000256" key="9">
    <source>
        <dbReference type="SAM" id="MobiDB-lite"/>
    </source>
</evidence>
<evidence type="ECO:0000256" key="3">
    <source>
        <dbReference type="ARBA" id="ARBA00012755"/>
    </source>
</evidence>
<dbReference type="RefSeq" id="WP_203908911.1">
    <property type="nucleotide sequence ID" value="NZ_BONY01000016.1"/>
</dbReference>
<evidence type="ECO:0000313" key="12">
    <source>
        <dbReference type="EMBL" id="GIH05041.1"/>
    </source>
</evidence>
<feature type="region of interest" description="Disordered" evidence="9">
    <location>
        <begin position="559"/>
        <end position="581"/>
    </location>
</feature>
<keyword evidence="6 8" id="KW-1015">Disulfide bond</keyword>
<dbReference type="AlphaFoldDB" id="A0A8J3Q719"/>
<dbReference type="PANTHER" id="PTHR11452">
    <property type="entry name" value="ALPHA-GALACTOSIDASE/ALPHA-N-ACETYLGALACTOSAMINIDASE"/>
    <property type="match status" value="1"/>
</dbReference>
<dbReference type="PRINTS" id="PR00740">
    <property type="entry name" value="GLHYDRLASE27"/>
</dbReference>
<dbReference type="InterPro" id="IPR038637">
    <property type="entry name" value="NPCBM_sf"/>
</dbReference>
<dbReference type="SUPFAM" id="SSF51011">
    <property type="entry name" value="Glycosyl hydrolase domain"/>
    <property type="match status" value="1"/>
</dbReference>
<comment type="catalytic activity">
    <reaction evidence="1 8">
        <text>Hydrolysis of terminal, non-reducing alpha-D-galactose residues in alpha-D-galactosides, including galactose oligosaccharides, galactomannans and galactolipids.</text>
        <dbReference type="EC" id="3.2.1.22"/>
    </reaction>
</comment>
<dbReference type="Pfam" id="PF08305">
    <property type="entry name" value="NPCBM"/>
    <property type="match status" value="2"/>
</dbReference>
<evidence type="ECO:0000313" key="13">
    <source>
        <dbReference type="Proteomes" id="UP000612899"/>
    </source>
</evidence>
<dbReference type="PANTHER" id="PTHR11452:SF75">
    <property type="entry name" value="ALPHA-GALACTOSIDASE MEL1"/>
    <property type="match status" value="1"/>
</dbReference>
<keyword evidence="13" id="KW-1185">Reference proteome</keyword>
<reference evidence="12" key="1">
    <citation type="submission" date="2021-01" db="EMBL/GenBank/DDBJ databases">
        <title>Whole genome shotgun sequence of Rhizocola hellebori NBRC 109834.</title>
        <authorList>
            <person name="Komaki H."/>
            <person name="Tamura T."/>
        </authorList>
    </citation>
    <scope>NUCLEOTIDE SEQUENCE</scope>
    <source>
        <strain evidence="12">NBRC 109834</strain>
    </source>
</reference>
<dbReference type="GO" id="GO:0016052">
    <property type="term" value="P:carbohydrate catabolic process"/>
    <property type="evidence" value="ECO:0007669"/>
    <property type="project" value="UniProtKB-ARBA"/>
</dbReference>
<feature type="domain" description="Glycosyl hydrolase family 98 putative carbohydrate-binding module" evidence="11">
    <location>
        <begin position="402"/>
        <end position="548"/>
    </location>
</feature>
<dbReference type="CDD" id="cd14792">
    <property type="entry name" value="GH27"/>
    <property type="match status" value="1"/>
</dbReference>
<dbReference type="InterPro" id="IPR013222">
    <property type="entry name" value="Glyco_hyd_98_carb-bd"/>
</dbReference>
<sequence>MPKPLAALVAALTVAAASLVASAALPSPATAATPVVPIAAPPMGWNSWNRFGCNIDENLIKQTADAIVANNLDDLGYFYVNIDDCWMASTRDAQGRLQPHATRFPSGIRALADYVHARGLKLGIYESAGTATCQGLPGSLDHEVIDAQTFAGWQVDYLKYDNCNNLGRNDFARYKAMGDALKAAGRPIVYSICNWGLAEPWIFGPLAGGSLWRTTGDISDSWGSMTSLLDQQNGLETFARGNGFNDPDMLEVGNGGMTATEYTAHFSLWALLNSPLLLGNDLRSMTATTLNIIRNAEVVAVNQNFSGTQGRKVRDFGDTEVWAKPMSDGSVATVLFNRSAAAATVNTSAGELGLAGSSSYSLRNLWTFTNSTSTGAISASVPAHGAVMLRVTRAGSLAAAPAAGTYQVSDMAWAASSNGWGPAERNLSNGEQAAGDGRALAINGTTFAKGIGVHSESSVHLYLGRACPLFTAQVGVDDETTNAAASVRFAVYGDGKLLAYSGVKRAADGPTKLAVATGGYSTLELRVSDSRDGITHDHGDWGAATLVCTAAGTGTHTGWVNASNGWGPAERDQSNGEQASGDGVVATIGGVSYVRAIGTHATSDVTISLGGACERFTAIGGVDAEVSSAQASVVLSVIADGVTLYTSPVLGAASTPVTIDLNVTGRTTLHLVTGDSGNGVDYDHADWADARLLC</sequence>
<dbReference type="Gene3D" id="2.60.120.1060">
    <property type="entry name" value="NPCBM/NEW2 domain"/>
    <property type="match status" value="2"/>
</dbReference>
<keyword evidence="5 8" id="KW-0378">Hydrolase</keyword>
<dbReference type="InterPro" id="IPR008979">
    <property type="entry name" value="Galactose-bd-like_sf"/>
</dbReference>